<dbReference type="InterPro" id="IPR051448">
    <property type="entry name" value="CdaR-like_regulators"/>
</dbReference>
<evidence type="ECO:0000259" key="4">
    <source>
        <dbReference type="Pfam" id="PF17853"/>
    </source>
</evidence>
<dbReference type="InterPro" id="IPR042070">
    <property type="entry name" value="PucR_C-HTH_sf"/>
</dbReference>
<protein>
    <submittedName>
        <fullName evidence="5">Purine catabolism regulatory protein</fullName>
    </submittedName>
</protein>
<feature type="domain" description="PucR C-terminal helix-turn-helix" evidence="3">
    <location>
        <begin position="472"/>
        <end position="529"/>
    </location>
</feature>
<dbReference type="Pfam" id="PF17853">
    <property type="entry name" value="GGDEF_2"/>
    <property type="match status" value="1"/>
</dbReference>
<organism evidence="5">
    <name type="scientific">bioreactor metagenome</name>
    <dbReference type="NCBI Taxonomy" id="1076179"/>
    <lineage>
        <taxon>unclassified sequences</taxon>
        <taxon>metagenomes</taxon>
        <taxon>ecological metagenomes</taxon>
    </lineage>
</organism>
<sequence length="539" mass="61374">MTVGELLAMPALSELELVAGKAGLHRIISTVTVIDAPDGLSWSRGGEFVITSGFAVKDDTHLLMAMLQQLVACKASGLGIKRERYIKSIPPEVLEFAQQQCFPIVFIPNRYAFSDIINPVLSLIVNRQSALLMQSSKIHKTFQELAVNSNNVLEILKTLGSLLDCSIAFVDIHFRNCYYSDPESTLAKQIMGLKFEDLAQKVFPQYSYYVVKNKSQNFGYLLMDSPGNGEMDKEVMQTAIEYAAVVLILRMQTRISNQQIEEKYRDSFMEDLLLNNVKTEEEIHNRAQLYGWNFQSGGIVAVIDINNIKKCYLKSLDTQTNQRLEGFTQSIYSVSIQCMLDAFPDAKYCKQSDTVAFIISARESCKDAVYSRLEKVFNGIRQTLASRVSFTITMGVGEYVENIRDIYMSYAQARTAINLGYQLEAFDCALFYSRLGVYRLLATTAHSPESEDCFNRYIKPLMDYDSKNHTNLLDTLRAVIKHGWNLKNASGTLFVHYNTVKYRYSKICELLDLDLREHEIQLAVEIALKMYMINTHRWE</sequence>
<feature type="domain" description="Purine catabolism PurC-like" evidence="2">
    <location>
        <begin position="5"/>
        <end position="124"/>
    </location>
</feature>
<evidence type="ECO:0000256" key="1">
    <source>
        <dbReference type="ARBA" id="ARBA00006754"/>
    </source>
</evidence>
<dbReference type="InterPro" id="IPR041522">
    <property type="entry name" value="CdaR_GGDEF"/>
</dbReference>
<dbReference type="Gene3D" id="1.10.10.2840">
    <property type="entry name" value="PucR C-terminal helix-turn-helix domain"/>
    <property type="match status" value="1"/>
</dbReference>
<reference evidence="5" key="1">
    <citation type="submission" date="2019-08" db="EMBL/GenBank/DDBJ databases">
        <authorList>
            <person name="Kucharzyk K."/>
            <person name="Murdoch R.W."/>
            <person name="Higgins S."/>
            <person name="Loffler F."/>
        </authorList>
    </citation>
    <scope>NUCLEOTIDE SEQUENCE</scope>
</reference>
<evidence type="ECO:0000313" key="5">
    <source>
        <dbReference type="EMBL" id="MPM19389.1"/>
    </source>
</evidence>
<feature type="domain" description="CdaR GGDEF-like" evidence="4">
    <location>
        <begin position="279"/>
        <end position="418"/>
    </location>
</feature>
<dbReference type="PANTHER" id="PTHR33744">
    <property type="entry name" value="CARBOHYDRATE DIACID REGULATOR"/>
    <property type="match status" value="1"/>
</dbReference>
<evidence type="ECO:0000259" key="3">
    <source>
        <dbReference type="Pfam" id="PF13556"/>
    </source>
</evidence>
<accession>A0A644XTG6</accession>
<comment type="caution">
    <text evidence="5">The sequence shown here is derived from an EMBL/GenBank/DDBJ whole genome shotgun (WGS) entry which is preliminary data.</text>
</comment>
<name>A0A644XTG6_9ZZZZ</name>
<gene>
    <name evidence="5" type="primary">pucR_7</name>
    <name evidence="5" type="ORF">SDC9_65812</name>
</gene>
<dbReference type="AlphaFoldDB" id="A0A644XTG6"/>
<dbReference type="InterPro" id="IPR012914">
    <property type="entry name" value="PucR_dom"/>
</dbReference>
<dbReference type="Pfam" id="PF07905">
    <property type="entry name" value="PucR"/>
    <property type="match status" value="1"/>
</dbReference>
<evidence type="ECO:0000259" key="2">
    <source>
        <dbReference type="Pfam" id="PF07905"/>
    </source>
</evidence>
<dbReference type="Pfam" id="PF13556">
    <property type="entry name" value="HTH_30"/>
    <property type="match status" value="1"/>
</dbReference>
<dbReference type="PANTHER" id="PTHR33744:SF1">
    <property type="entry name" value="DNA-BINDING TRANSCRIPTIONAL ACTIVATOR ADER"/>
    <property type="match status" value="1"/>
</dbReference>
<comment type="similarity">
    <text evidence="1">Belongs to the CdaR family.</text>
</comment>
<dbReference type="EMBL" id="VSSQ01003167">
    <property type="protein sequence ID" value="MPM19389.1"/>
    <property type="molecule type" value="Genomic_DNA"/>
</dbReference>
<dbReference type="InterPro" id="IPR025736">
    <property type="entry name" value="PucR_C-HTH_dom"/>
</dbReference>
<proteinExistence type="inferred from homology"/>